<dbReference type="Proteomes" id="UP001264980">
    <property type="component" value="Unassembled WGS sequence"/>
</dbReference>
<sequence>MVLEKQVPAPDKQLFERIAVGKNLWLINQARLCDSFNSLIFLIQGLPTVLYPDFLDGIKSQFLNVKTAMSRVTSRTLPRMRFGIFLKTSMTELACVPLTIATNEPLRPLAALLVTIVYSSPFESEVSSMLK</sequence>
<protein>
    <submittedName>
        <fullName evidence="1">Uncharacterized protein</fullName>
    </submittedName>
</protein>
<organism evidence="1 2">
    <name type="scientific">Dyadobacter fermentans</name>
    <dbReference type="NCBI Taxonomy" id="94254"/>
    <lineage>
        <taxon>Bacteria</taxon>
        <taxon>Pseudomonadati</taxon>
        <taxon>Bacteroidota</taxon>
        <taxon>Cytophagia</taxon>
        <taxon>Cytophagales</taxon>
        <taxon>Spirosomataceae</taxon>
        <taxon>Dyadobacter</taxon>
    </lineage>
</organism>
<accession>A0ABU1R867</accession>
<reference evidence="1 2" key="1">
    <citation type="submission" date="2023-07" db="EMBL/GenBank/DDBJ databases">
        <title>Sorghum-associated microbial communities from plants grown in Nebraska, USA.</title>
        <authorList>
            <person name="Schachtman D."/>
        </authorList>
    </citation>
    <scope>NUCLEOTIDE SEQUENCE [LARGE SCALE GENOMIC DNA]</scope>
    <source>
        <strain evidence="1 2">BE57</strain>
    </source>
</reference>
<gene>
    <name evidence="1" type="ORF">J2W84_006659</name>
</gene>
<dbReference type="EMBL" id="JAVDTI010000010">
    <property type="protein sequence ID" value="MDR6809583.1"/>
    <property type="molecule type" value="Genomic_DNA"/>
</dbReference>
<evidence type="ECO:0000313" key="1">
    <source>
        <dbReference type="EMBL" id="MDR6809583.1"/>
    </source>
</evidence>
<keyword evidence="2" id="KW-1185">Reference proteome</keyword>
<proteinExistence type="predicted"/>
<evidence type="ECO:0000313" key="2">
    <source>
        <dbReference type="Proteomes" id="UP001264980"/>
    </source>
</evidence>
<name>A0ABU1R867_9BACT</name>
<comment type="caution">
    <text evidence="1">The sequence shown here is derived from an EMBL/GenBank/DDBJ whole genome shotgun (WGS) entry which is preliminary data.</text>
</comment>